<dbReference type="Pfam" id="PF13641">
    <property type="entry name" value="Glyco_tranf_2_3"/>
    <property type="match status" value="1"/>
</dbReference>
<accession>A0A1G7VYE5</accession>
<dbReference type="InterPro" id="IPR029044">
    <property type="entry name" value="Nucleotide-diphossugar_trans"/>
</dbReference>
<feature type="region of interest" description="Disordered" evidence="1">
    <location>
        <begin position="371"/>
        <end position="402"/>
    </location>
</feature>
<protein>
    <submittedName>
        <fullName evidence="3">Glycosyltransferase, GT2 family</fullName>
    </submittedName>
</protein>
<dbReference type="OrthoDB" id="3734530at2"/>
<feature type="transmembrane region" description="Helical" evidence="2">
    <location>
        <begin position="760"/>
        <end position="786"/>
    </location>
</feature>
<dbReference type="PANTHER" id="PTHR43685:SF3">
    <property type="entry name" value="SLR2126 PROTEIN"/>
    <property type="match status" value="1"/>
</dbReference>
<feature type="compositionally biased region" description="Gly residues" evidence="1">
    <location>
        <begin position="390"/>
        <end position="402"/>
    </location>
</feature>
<evidence type="ECO:0000313" key="4">
    <source>
        <dbReference type="Proteomes" id="UP000198923"/>
    </source>
</evidence>
<dbReference type="GO" id="GO:0016740">
    <property type="term" value="F:transferase activity"/>
    <property type="evidence" value="ECO:0007669"/>
    <property type="project" value="UniProtKB-KW"/>
</dbReference>
<feature type="transmembrane region" description="Helical" evidence="2">
    <location>
        <begin position="668"/>
        <end position="688"/>
    </location>
</feature>
<feature type="transmembrane region" description="Helical" evidence="2">
    <location>
        <begin position="695"/>
        <end position="716"/>
    </location>
</feature>
<keyword evidence="2" id="KW-1133">Transmembrane helix</keyword>
<dbReference type="Gene3D" id="3.90.550.10">
    <property type="entry name" value="Spore Coat Polysaccharide Biosynthesis Protein SpsA, Chain A"/>
    <property type="match status" value="1"/>
</dbReference>
<evidence type="ECO:0000313" key="3">
    <source>
        <dbReference type="EMBL" id="SDG64767.1"/>
    </source>
</evidence>
<organism evidence="3 4">
    <name type="scientific">Sinosporangium album</name>
    <dbReference type="NCBI Taxonomy" id="504805"/>
    <lineage>
        <taxon>Bacteria</taxon>
        <taxon>Bacillati</taxon>
        <taxon>Actinomycetota</taxon>
        <taxon>Actinomycetes</taxon>
        <taxon>Streptosporangiales</taxon>
        <taxon>Streptosporangiaceae</taxon>
        <taxon>Sinosporangium</taxon>
    </lineage>
</organism>
<feature type="transmembrane region" description="Helical" evidence="2">
    <location>
        <begin position="728"/>
        <end position="748"/>
    </location>
</feature>
<gene>
    <name evidence="3" type="ORF">SAMN05421505_106113</name>
</gene>
<dbReference type="PANTHER" id="PTHR43685">
    <property type="entry name" value="GLYCOSYLTRANSFERASE"/>
    <property type="match status" value="1"/>
</dbReference>
<keyword evidence="2" id="KW-0472">Membrane</keyword>
<dbReference type="SUPFAM" id="SSF53448">
    <property type="entry name" value="Nucleotide-diphospho-sugar transferases"/>
    <property type="match status" value="1"/>
</dbReference>
<feature type="transmembrane region" description="Helical" evidence="2">
    <location>
        <begin position="571"/>
        <end position="600"/>
    </location>
</feature>
<dbReference type="STRING" id="504805.SAMN05421505_106113"/>
<feature type="transmembrane region" description="Helical" evidence="2">
    <location>
        <begin position="487"/>
        <end position="506"/>
    </location>
</feature>
<keyword evidence="4" id="KW-1185">Reference proteome</keyword>
<reference evidence="3 4" key="1">
    <citation type="submission" date="2016-10" db="EMBL/GenBank/DDBJ databases">
        <authorList>
            <person name="de Groot N.N."/>
        </authorList>
    </citation>
    <scope>NUCLEOTIDE SEQUENCE [LARGE SCALE GENOMIC DNA]</scope>
    <source>
        <strain evidence="3 4">CPCC 201354</strain>
    </source>
</reference>
<keyword evidence="2" id="KW-0812">Transmembrane</keyword>
<dbReference type="RefSeq" id="WP_093169794.1">
    <property type="nucleotide sequence ID" value="NZ_FNCN01000006.1"/>
</dbReference>
<dbReference type="AlphaFoldDB" id="A0A1G7VYE5"/>
<proteinExistence type="predicted"/>
<evidence type="ECO:0000256" key="1">
    <source>
        <dbReference type="SAM" id="MobiDB-lite"/>
    </source>
</evidence>
<dbReference type="EMBL" id="FNCN01000006">
    <property type="protein sequence ID" value="SDG64767.1"/>
    <property type="molecule type" value="Genomic_DNA"/>
</dbReference>
<feature type="transmembrane region" description="Helical" evidence="2">
    <location>
        <begin position="541"/>
        <end position="559"/>
    </location>
</feature>
<sequence>MSFSPLAVPSPVEPAGSSSRPLVTVIVVAHDAARRLEGTLRAVAEQSRVADRALGVDNGSRDGGGALLTRAFGAHGVLTLSRSTGFGSAVARAVRSLPPMAGGREWIWLLHDDCEPDREALNELLRAAAGEPEAAVLGPGLRDHLDRDLLLEAGVTVDRVGRRHTGLDRGEYDHGQRDGAGDVLAVSTAGMLIRRDVWDEIGGFDPGLPLFRDDLDFCWRVRNAGYKVLFVPAAVAWHAEAAARGRRPLAASRHRPRRLDRRNAMFVVLVNLPLLAMWRALARNTAWSLLRTAGLVLAKRPGSALDEISALGAVLLRPVRLLRGRRRRRIGRRARYREVKHLLAPPGAGRRRLFGALRTLVFGTDPGARAAGRAVADPATGRPSARERGNGGGEPGSGGTRGLLGSPGVPLVMALLGVTAVAARDLLGGSLLGGGALVPVAGDATDLWRLYVEDRHAAELGSEFWAPPYVAVLAGLSVLFLSDVPAAVAALLIGCVPLAGLSAYLALRFIVPSPYARFWLGATYALLPVATGAVATGRLGTAVVLTLLPVYVGLAAAMLTRDRRGSRRAAFALGLALAVGSAFVPLVYALTAALCVFAAVAFGGVRRGAGEALAIVLTVPLLLLLPWAIQLVEHPGRFLLEAGLHRPALVHPALPAESFAALSPGGPGMPPLWVTSGLVLSALAALLIRRRRMVVAIGWGVAIFGLLVSILVSRVTTTGLTGGVEAPAWPGVPLAFAAMGLATAAALMSRPVAEMRAAGGLRGVLAVAAVAAAFSTPVLAAGFWMANGVQGPLRSDVPPPFPAVAAAAAAPGDRALMVRPAPEHGGLIYTVLPGRAPLIGESDLPGTEPDVRDRVELAAAGLLSGRGDGDLAVLAEFGVRFVVLASPVDPQLIRALDTHPDLVKKSATPDATVWQSTLPVAHRDGGSAEGAVPYRWWLWAQGALALVVFLLALPGGRGRRGIVPDYDAVHTPPLAPARAGFARVGSR</sequence>
<dbReference type="InterPro" id="IPR050834">
    <property type="entry name" value="Glycosyltransf_2"/>
</dbReference>
<feature type="transmembrane region" description="Helical" evidence="2">
    <location>
        <begin position="518"/>
        <end position="535"/>
    </location>
</feature>
<name>A0A1G7VYE5_9ACTN</name>
<feature type="transmembrane region" description="Helical" evidence="2">
    <location>
        <begin position="612"/>
        <end position="632"/>
    </location>
</feature>
<evidence type="ECO:0000256" key="2">
    <source>
        <dbReference type="SAM" id="Phobius"/>
    </source>
</evidence>
<feature type="transmembrane region" description="Helical" evidence="2">
    <location>
        <begin position="464"/>
        <end position="481"/>
    </location>
</feature>
<keyword evidence="3" id="KW-0808">Transferase</keyword>
<dbReference type="Proteomes" id="UP000198923">
    <property type="component" value="Unassembled WGS sequence"/>
</dbReference>